<organism evidence="2 3">
    <name type="scientific">Tenacibaculum jejuense</name>
    <dbReference type="NCBI Taxonomy" id="584609"/>
    <lineage>
        <taxon>Bacteria</taxon>
        <taxon>Pseudomonadati</taxon>
        <taxon>Bacteroidota</taxon>
        <taxon>Flavobacteriia</taxon>
        <taxon>Flavobacteriales</taxon>
        <taxon>Flavobacteriaceae</taxon>
        <taxon>Tenacibaculum</taxon>
    </lineage>
</organism>
<evidence type="ECO:0000313" key="2">
    <source>
        <dbReference type="EMBL" id="SNR14455.1"/>
    </source>
</evidence>
<keyword evidence="1" id="KW-1133">Transmembrane helix</keyword>
<evidence type="ECO:0000256" key="1">
    <source>
        <dbReference type="SAM" id="Phobius"/>
    </source>
</evidence>
<sequence>MTEGRKRRNKVMISLIRIIIFTSVIAPYIHIFLSKKDTVNVFGFNNLRTFLFVIGLPISLFTCANVLLYITKFMEKNSPKIQVRIIAILFLWSSFFQFIWIFWDRQDLPKPLYYISIVVLSFVSTVTFNSFIHTRESTRVRLQKAVNAFSTFSFITAKKHIKTENIEAYEKELLSGLHDEIN</sequence>
<feature type="transmembrane region" description="Helical" evidence="1">
    <location>
        <begin position="50"/>
        <end position="71"/>
    </location>
</feature>
<keyword evidence="3" id="KW-1185">Reference proteome</keyword>
<keyword evidence="1" id="KW-0472">Membrane</keyword>
<reference evidence="2 3" key="1">
    <citation type="submission" date="2017-07" db="EMBL/GenBank/DDBJ databases">
        <authorList>
            <person name="Sun Z.S."/>
            <person name="Albrecht U."/>
            <person name="Echele G."/>
            <person name="Lee C.C."/>
        </authorList>
    </citation>
    <scope>NUCLEOTIDE SEQUENCE [LARGE SCALE GENOMIC DNA]</scope>
    <source>
        <strain evidence="3">type strain: KCTC 22618</strain>
    </source>
</reference>
<name>A0A238U5Y5_9FLAO</name>
<protein>
    <submittedName>
        <fullName evidence="2">Uncharacterized protein</fullName>
    </submittedName>
</protein>
<dbReference type="AlphaFoldDB" id="A0A238U5Y5"/>
<feature type="transmembrane region" description="Helical" evidence="1">
    <location>
        <begin position="12"/>
        <end position="30"/>
    </location>
</feature>
<feature type="transmembrane region" description="Helical" evidence="1">
    <location>
        <begin position="83"/>
        <end position="101"/>
    </location>
</feature>
<dbReference type="KEGG" id="tje:TJEJU_0679"/>
<keyword evidence="1" id="KW-0812">Transmembrane</keyword>
<gene>
    <name evidence="2" type="ORF">TJEJU_0679</name>
</gene>
<dbReference type="Proteomes" id="UP000215214">
    <property type="component" value="Chromosome TJEJU"/>
</dbReference>
<proteinExistence type="predicted"/>
<feature type="transmembrane region" description="Helical" evidence="1">
    <location>
        <begin position="113"/>
        <end position="132"/>
    </location>
</feature>
<dbReference type="EMBL" id="LT899436">
    <property type="protein sequence ID" value="SNR14455.1"/>
    <property type="molecule type" value="Genomic_DNA"/>
</dbReference>
<evidence type="ECO:0000313" key="3">
    <source>
        <dbReference type="Proteomes" id="UP000215214"/>
    </source>
</evidence>
<accession>A0A238U5Y5</accession>